<protein>
    <recommendedName>
        <fullName evidence="5 6">[Ribosomal protein bS18]-alanine N-acetyltransferase</fullName>
        <ecNumber evidence="5 6">2.3.1.266</ecNumber>
    </recommendedName>
</protein>
<evidence type="ECO:0000259" key="7">
    <source>
        <dbReference type="PROSITE" id="PS51186"/>
    </source>
</evidence>
<name>A0A0N8VBH1_VIBMT</name>
<dbReference type="GO" id="GO:0008999">
    <property type="term" value="F:protein-N-terminal-alanine acetyltransferase activity"/>
    <property type="evidence" value="ECO:0007669"/>
    <property type="project" value="UniProtKB-UniRule"/>
</dbReference>
<comment type="caution">
    <text evidence="5">Lacks conserved residue(s) required for the propagation of feature annotation.</text>
</comment>
<gene>
    <name evidence="5" type="primary">rimI</name>
    <name evidence="8" type="ORF">XV92_01860</name>
</gene>
<comment type="function">
    <text evidence="5 6">Acetylates the N-terminal alanine of ribosomal protein bS18.</text>
</comment>
<dbReference type="Pfam" id="PF00583">
    <property type="entry name" value="Acetyltransf_1"/>
    <property type="match status" value="1"/>
</dbReference>
<accession>A0A0N8VBH1</accession>
<evidence type="ECO:0000256" key="6">
    <source>
        <dbReference type="RuleBase" id="RU363094"/>
    </source>
</evidence>
<dbReference type="OrthoDB" id="9796919at2"/>
<feature type="domain" description="N-acetyltransferase" evidence="7">
    <location>
        <begin position="3"/>
        <end position="149"/>
    </location>
</feature>
<evidence type="ECO:0000256" key="5">
    <source>
        <dbReference type="HAMAP-Rule" id="MF_02210"/>
    </source>
</evidence>
<evidence type="ECO:0000256" key="4">
    <source>
        <dbReference type="ARBA" id="ARBA00023315"/>
    </source>
</evidence>
<dbReference type="NCBIfam" id="TIGR01575">
    <property type="entry name" value="rimI"/>
    <property type="match status" value="1"/>
</dbReference>
<dbReference type="EC" id="2.3.1.266" evidence="5 6"/>
<dbReference type="Proteomes" id="UP000050491">
    <property type="component" value="Unassembled WGS sequence"/>
</dbReference>
<dbReference type="InterPro" id="IPR006464">
    <property type="entry name" value="AcTrfase_RimI/Ard1"/>
</dbReference>
<dbReference type="PATRIC" id="fig|1481663.12.peg.2871"/>
<dbReference type="InterPro" id="IPR016181">
    <property type="entry name" value="Acyl_CoA_acyltransferase"/>
</dbReference>
<keyword evidence="2 5" id="KW-0963">Cytoplasm</keyword>
<dbReference type="EMBL" id="LBGP01000004">
    <property type="protein sequence ID" value="KQB03979.1"/>
    <property type="molecule type" value="Genomic_DNA"/>
</dbReference>
<comment type="catalytic activity">
    <reaction evidence="5 6">
        <text>N-terminal L-alanyl-[ribosomal protein bS18] + acetyl-CoA = N-terminal N(alpha)-acetyl-L-alanyl-[ribosomal protein bS18] + CoA + H(+)</text>
        <dbReference type="Rhea" id="RHEA:43756"/>
        <dbReference type="Rhea" id="RHEA-COMP:10676"/>
        <dbReference type="Rhea" id="RHEA-COMP:10677"/>
        <dbReference type="ChEBI" id="CHEBI:15378"/>
        <dbReference type="ChEBI" id="CHEBI:57287"/>
        <dbReference type="ChEBI" id="CHEBI:57288"/>
        <dbReference type="ChEBI" id="CHEBI:64718"/>
        <dbReference type="ChEBI" id="CHEBI:83683"/>
        <dbReference type="EC" id="2.3.1.266"/>
    </reaction>
</comment>
<proteinExistence type="inferred from homology"/>
<dbReference type="Gene3D" id="3.40.630.30">
    <property type="match status" value="1"/>
</dbReference>
<dbReference type="PANTHER" id="PTHR43420">
    <property type="entry name" value="ACETYLTRANSFERASE"/>
    <property type="match status" value="1"/>
</dbReference>
<reference evidence="8 9" key="1">
    <citation type="journal article" date="2015" name="Genome Biol. Evol.">
        <title>The Dynamics of Genetic Interactions between Vibrio metoecus and Vibrio cholerae, Two Close Relatives Co-Occurring in the Environment.</title>
        <authorList>
            <person name="Orata F.D."/>
            <person name="Kirchberger P.C."/>
            <person name="Meheust R."/>
            <person name="Barlow E.J."/>
            <person name="Tarr C.L."/>
            <person name="Boucher Y."/>
        </authorList>
    </citation>
    <scope>NUCLEOTIDE SEQUENCE [LARGE SCALE GENOMIC DNA]</scope>
    <source>
        <strain evidence="8 9">YB5B04</strain>
    </source>
</reference>
<evidence type="ECO:0000256" key="3">
    <source>
        <dbReference type="ARBA" id="ARBA00022679"/>
    </source>
</evidence>
<feature type="active site" description="Proton donor" evidence="5">
    <location>
        <position position="116"/>
    </location>
</feature>
<evidence type="ECO:0000256" key="1">
    <source>
        <dbReference type="ARBA" id="ARBA00005395"/>
    </source>
</evidence>
<dbReference type="RefSeq" id="WP_055031246.1">
    <property type="nucleotide sequence ID" value="NZ_CABMIR010000012.1"/>
</dbReference>
<dbReference type="InterPro" id="IPR000182">
    <property type="entry name" value="GNAT_dom"/>
</dbReference>
<comment type="subcellular location">
    <subcellularLocation>
        <location evidence="5 6">Cytoplasm</location>
    </subcellularLocation>
</comment>
<dbReference type="PROSITE" id="PS51186">
    <property type="entry name" value="GNAT"/>
    <property type="match status" value="1"/>
</dbReference>
<feature type="binding site" evidence="5">
    <location>
        <position position="109"/>
    </location>
    <ligand>
        <name>acetyl-CoA</name>
        <dbReference type="ChEBI" id="CHEBI:57288"/>
    </ligand>
</feature>
<evidence type="ECO:0000256" key="2">
    <source>
        <dbReference type="ARBA" id="ARBA00022490"/>
    </source>
</evidence>
<sequence>MSLFFTAMQSEHLDAVWCIERVAHSHPWKESMVRDLNSRGARHQVMLVDEQVVGYFYAQNIVGEVTLLNIAIDPAMQGKGYGKQLLDHFIAQCEQQTAESAWLEVRESNQRAFHLYQQAGFNEIDRRINYYPAANGKSEDAIIMSYLFL</sequence>
<dbReference type="InterPro" id="IPR043690">
    <property type="entry name" value="RimI"/>
</dbReference>
<organism evidence="8 9">
    <name type="scientific">Vibrio metoecus</name>
    <dbReference type="NCBI Taxonomy" id="1481663"/>
    <lineage>
        <taxon>Bacteria</taxon>
        <taxon>Pseudomonadati</taxon>
        <taxon>Pseudomonadota</taxon>
        <taxon>Gammaproteobacteria</taxon>
        <taxon>Vibrionales</taxon>
        <taxon>Vibrionaceae</taxon>
        <taxon>Vibrio</taxon>
    </lineage>
</organism>
<dbReference type="CDD" id="cd04301">
    <property type="entry name" value="NAT_SF"/>
    <property type="match status" value="1"/>
</dbReference>
<keyword evidence="3 5" id="KW-0808">Transferase</keyword>
<comment type="caution">
    <text evidence="8">The sequence shown here is derived from an EMBL/GenBank/DDBJ whole genome shotgun (WGS) entry which is preliminary data.</text>
</comment>
<evidence type="ECO:0000313" key="9">
    <source>
        <dbReference type="Proteomes" id="UP000050491"/>
    </source>
</evidence>
<dbReference type="HAMAP" id="MF_02210">
    <property type="entry name" value="RimI"/>
    <property type="match status" value="1"/>
</dbReference>
<feature type="binding site" evidence="5">
    <location>
        <begin position="70"/>
        <end position="72"/>
    </location>
    <ligand>
        <name>acetyl-CoA</name>
        <dbReference type="ChEBI" id="CHEBI:57288"/>
    </ligand>
</feature>
<comment type="similarity">
    <text evidence="1 5 6">Belongs to the acetyltransferase family. RimI subfamily.</text>
</comment>
<dbReference type="GO" id="GO:0005737">
    <property type="term" value="C:cytoplasm"/>
    <property type="evidence" value="ECO:0007669"/>
    <property type="project" value="UniProtKB-SubCell"/>
</dbReference>
<keyword evidence="4 5" id="KW-0012">Acyltransferase</keyword>
<dbReference type="InterPro" id="IPR050680">
    <property type="entry name" value="YpeA/RimI_acetyltransf"/>
</dbReference>
<feature type="active site" description="Proton acceptor" evidence="5">
    <location>
        <position position="104"/>
    </location>
</feature>
<dbReference type="PANTHER" id="PTHR43420:SF51">
    <property type="entry name" value="PEPTIDYL-LYSINE N-ACETYLTRANSFERASE YIAC"/>
    <property type="match status" value="1"/>
</dbReference>
<dbReference type="AlphaFoldDB" id="A0A0N8VBH1"/>
<dbReference type="SUPFAM" id="SSF55729">
    <property type="entry name" value="Acyl-CoA N-acyltransferases (Nat)"/>
    <property type="match status" value="1"/>
</dbReference>
<evidence type="ECO:0000313" key="8">
    <source>
        <dbReference type="EMBL" id="KQB03979.1"/>
    </source>
</evidence>